<comment type="subcellular location">
    <subcellularLocation>
        <location evidence="1">Cell membrane</location>
        <topology evidence="1">Multi-pass membrane protein</topology>
    </subcellularLocation>
</comment>
<accession>A0ABY5GHQ8</accession>
<evidence type="ECO:0000256" key="6">
    <source>
        <dbReference type="ARBA" id="ARBA00022801"/>
    </source>
</evidence>
<name>A0ABY5GHQ8_9GAMM</name>
<evidence type="ECO:0000256" key="7">
    <source>
        <dbReference type="ARBA" id="ARBA00022989"/>
    </source>
</evidence>
<dbReference type="EMBL" id="CP101508">
    <property type="protein sequence ID" value="UTV28664.1"/>
    <property type="molecule type" value="Genomic_DNA"/>
</dbReference>
<dbReference type="Proteomes" id="UP001057998">
    <property type="component" value="Chromosome 1"/>
</dbReference>
<protein>
    <recommendedName>
        <fullName evidence="2">cyclic-guanylate-specific phosphodiesterase</fullName>
        <ecNumber evidence="2">3.1.4.52</ecNumber>
    </recommendedName>
</protein>
<keyword evidence="4" id="KW-0973">c-di-GMP</keyword>
<gene>
    <name evidence="12" type="ORF">NNL38_05290</name>
</gene>
<dbReference type="PANTHER" id="PTHR33121">
    <property type="entry name" value="CYCLIC DI-GMP PHOSPHODIESTERASE PDEF"/>
    <property type="match status" value="1"/>
</dbReference>
<evidence type="ECO:0000256" key="5">
    <source>
        <dbReference type="ARBA" id="ARBA00022692"/>
    </source>
</evidence>
<keyword evidence="8 10" id="KW-0472">Membrane</keyword>
<evidence type="ECO:0000256" key="2">
    <source>
        <dbReference type="ARBA" id="ARBA00012282"/>
    </source>
</evidence>
<dbReference type="PROSITE" id="PS50883">
    <property type="entry name" value="EAL"/>
    <property type="match status" value="1"/>
</dbReference>
<sequence length="534" mass="59319">MGSKPQERGKQAGFNRVLLRDIAVIYLLTFVVGVPFYFWKLHSDLSGLGQSALSRIDLFVEQTTHSLAPLVSLPKTCTSSEIDQLRQTVFHSYRVKEIGLINPAGRVFCTSNLGNTSIPIYNQTLSRWRNAPDGRTLALVRAKTGKTHSLFVYLQGPHDMGANALIPPDVLNELVGKGFPFPDLPFAVKVAGNALAGSVNAPLEVGAMHETDRFSFYSAQNPVELQFQVTPAFQRSYMLEHSWIPLLLGTLFSAVYTYASRRRVARQSLPATFEWALKNNELEVFFQPIMDTDLGGPLGFELLLRWHHPAHGIISPMIFIPLAEQLGKIGALTDFVMETAIGFIQENPELMKSRYLAINISRQLLLDEHFAERVCRRCGRNQHLIRHLLLEVTEDLAFSDAEMDQAITQLHLLQQHGFRIAVDDFGTGYSGLDLLRRFPFDVVKIDKVFIKELLPEGNAVALLDSMIGLADGLGMVIIAEGVETAQQADSLLQRGVNHHQGFYYAKPMPQSALVAWLARSGASEPAEGAVTVEV</sequence>
<evidence type="ECO:0000259" key="11">
    <source>
        <dbReference type="PROSITE" id="PS50883"/>
    </source>
</evidence>
<keyword evidence="6" id="KW-0378">Hydrolase</keyword>
<proteinExistence type="predicted"/>
<dbReference type="Pfam" id="PF00563">
    <property type="entry name" value="EAL"/>
    <property type="match status" value="1"/>
</dbReference>
<evidence type="ECO:0000256" key="1">
    <source>
        <dbReference type="ARBA" id="ARBA00004651"/>
    </source>
</evidence>
<comment type="catalytic activity">
    <reaction evidence="9">
        <text>3',3'-c-di-GMP + H2O = 5'-phosphoguanylyl(3'-&gt;5')guanosine + H(+)</text>
        <dbReference type="Rhea" id="RHEA:24902"/>
        <dbReference type="ChEBI" id="CHEBI:15377"/>
        <dbReference type="ChEBI" id="CHEBI:15378"/>
        <dbReference type="ChEBI" id="CHEBI:58754"/>
        <dbReference type="ChEBI" id="CHEBI:58805"/>
        <dbReference type="EC" id="3.1.4.52"/>
    </reaction>
</comment>
<feature type="domain" description="EAL" evidence="11">
    <location>
        <begin position="266"/>
        <end position="521"/>
    </location>
</feature>
<evidence type="ECO:0000313" key="13">
    <source>
        <dbReference type="Proteomes" id="UP001057998"/>
    </source>
</evidence>
<dbReference type="InterPro" id="IPR001633">
    <property type="entry name" value="EAL_dom"/>
</dbReference>
<dbReference type="EC" id="3.1.4.52" evidence="2"/>
<dbReference type="PANTHER" id="PTHR33121:SF79">
    <property type="entry name" value="CYCLIC DI-GMP PHOSPHODIESTERASE PDED-RELATED"/>
    <property type="match status" value="1"/>
</dbReference>
<evidence type="ECO:0000256" key="9">
    <source>
        <dbReference type="ARBA" id="ARBA00034290"/>
    </source>
</evidence>
<evidence type="ECO:0000256" key="3">
    <source>
        <dbReference type="ARBA" id="ARBA00022475"/>
    </source>
</evidence>
<reference evidence="12" key="1">
    <citation type="submission" date="2022-07" db="EMBL/GenBank/DDBJ databases">
        <title>Genome sequencing of Photobacterium atrarenae GJH2-4.</title>
        <authorList>
            <person name="Park S.-J."/>
        </authorList>
    </citation>
    <scope>NUCLEOTIDE SEQUENCE</scope>
    <source>
        <strain evidence="12">GJH2-4</strain>
    </source>
</reference>
<evidence type="ECO:0000313" key="12">
    <source>
        <dbReference type="EMBL" id="UTV28664.1"/>
    </source>
</evidence>
<feature type="transmembrane region" description="Helical" evidence="10">
    <location>
        <begin position="21"/>
        <end position="39"/>
    </location>
</feature>
<dbReference type="CDD" id="cd01948">
    <property type="entry name" value="EAL"/>
    <property type="match status" value="1"/>
</dbReference>
<dbReference type="SMART" id="SM00052">
    <property type="entry name" value="EAL"/>
    <property type="match status" value="1"/>
</dbReference>
<keyword evidence="5 10" id="KW-0812">Transmembrane</keyword>
<evidence type="ECO:0000256" key="10">
    <source>
        <dbReference type="SAM" id="Phobius"/>
    </source>
</evidence>
<dbReference type="Pfam" id="PF12792">
    <property type="entry name" value="CSS-motif"/>
    <property type="match status" value="1"/>
</dbReference>
<dbReference type="RefSeq" id="WP_255389981.1">
    <property type="nucleotide sequence ID" value="NZ_CP101508.1"/>
</dbReference>
<keyword evidence="7 10" id="KW-1133">Transmembrane helix</keyword>
<organism evidence="12 13">
    <name type="scientific">Photobacterium atrarenae</name>
    <dbReference type="NCBI Taxonomy" id="865757"/>
    <lineage>
        <taxon>Bacteria</taxon>
        <taxon>Pseudomonadati</taxon>
        <taxon>Pseudomonadota</taxon>
        <taxon>Gammaproteobacteria</taxon>
        <taxon>Vibrionales</taxon>
        <taxon>Vibrionaceae</taxon>
        <taxon>Photobacterium</taxon>
    </lineage>
</organism>
<keyword evidence="3" id="KW-1003">Cell membrane</keyword>
<evidence type="ECO:0000256" key="8">
    <source>
        <dbReference type="ARBA" id="ARBA00023136"/>
    </source>
</evidence>
<dbReference type="InterPro" id="IPR024744">
    <property type="entry name" value="CSS-motif_dom"/>
</dbReference>
<evidence type="ECO:0000256" key="4">
    <source>
        <dbReference type="ARBA" id="ARBA00022636"/>
    </source>
</evidence>
<dbReference type="InterPro" id="IPR050706">
    <property type="entry name" value="Cyclic-di-GMP_PDE-like"/>
</dbReference>
<dbReference type="SUPFAM" id="SSF141868">
    <property type="entry name" value="EAL domain-like"/>
    <property type="match status" value="1"/>
</dbReference>
<dbReference type="InterPro" id="IPR035919">
    <property type="entry name" value="EAL_sf"/>
</dbReference>
<keyword evidence="13" id="KW-1185">Reference proteome</keyword>
<dbReference type="Gene3D" id="3.20.20.450">
    <property type="entry name" value="EAL domain"/>
    <property type="match status" value="1"/>
</dbReference>